<dbReference type="OrthoDB" id="8435943at2"/>
<gene>
    <name evidence="1" type="ORF">SAMN05421820_104245</name>
</gene>
<name>A0A1G9UQ87_9SPHI</name>
<evidence type="ECO:0008006" key="3">
    <source>
        <dbReference type="Google" id="ProtNLM"/>
    </source>
</evidence>
<organism evidence="1 2">
    <name type="scientific">Pedobacter steynii</name>
    <dbReference type="NCBI Taxonomy" id="430522"/>
    <lineage>
        <taxon>Bacteria</taxon>
        <taxon>Pseudomonadati</taxon>
        <taxon>Bacteroidota</taxon>
        <taxon>Sphingobacteriia</taxon>
        <taxon>Sphingobacteriales</taxon>
        <taxon>Sphingobacteriaceae</taxon>
        <taxon>Pedobacter</taxon>
    </lineage>
</organism>
<reference evidence="2" key="1">
    <citation type="submission" date="2016-10" db="EMBL/GenBank/DDBJ databases">
        <authorList>
            <person name="Varghese N."/>
            <person name="Submissions S."/>
        </authorList>
    </citation>
    <scope>NUCLEOTIDE SEQUENCE [LARGE SCALE GENOMIC DNA]</scope>
    <source>
        <strain evidence="2">DSM 19110</strain>
    </source>
</reference>
<accession>A0A1G9UQ87</accession>
<keyword evidence="2" id="KW-1185">Reference proteome</keyword>
<dbReference type="AlphaFoldDB" id="A0A1G9UQ87"/>
<dbReference type="Proteomes" id="UP000183200">
    <property type="component" value="Unassembled WGS sequence"/>
</dbReference>
<evidence type="ECO:0000313" key="2">
    <source>
        <dbReference type="Proteomes" id="UP000183200"/>
    </source>
</evidence>
<sequence>MIDLLQLNKFGSLHNNKNIVFCKTDFLVTEFKAIQKIKNEVILISGNSDFCISPGLVSLMPDNIHTWYCQNNLVYHDKLRSLPIGLENSFSNKRPGHGVAWQHVWQKIELLNEVWAKPEKQEISKLLYANFNIKTNIKHRSPIKEICAGREFITLDEPNLDYATFIDRVLAHEATLCPIGNGIDTHRLYEVLYCRRIPVTIKSGDYPIYSEIYDHLPIVILENALELRDREKLQDLIGKAKEKPLKRELLDYQYWDKLISGAAEDIPIHQPGFFERLFSYKA</sequence>
<evidence type="ECO:0000313" key="1">
    <source>
        <dbReference type="EMBL" id="SDM62098.1"/>
    </source>
</evidence>
<dbReference type="RefSeq" id="WP_074607484.1">
    <property type="nucleotide sequence ID" value="NZ_FNGY01000004.1"/>
</dbReference>
<protein>
    <recommendedName>
        <fullName evidence="3">Exostosin family protein</fullName>
    </recommendedName>
</protein>
<dbReference type="EMBL" id="FNGY01000004">
    <property type="protein sequence ID" value="SDM62098.1"/>
    <property type="molecule type" value="Genomic_DNA"/>
</dbReference>
<proteinExistence type="predicted"/>